<evidence type="ECO:0000313" key="3">
    <source>
        <dbReference type="Proteomes" id="UP000027661"/>
    </source>
</evidence>
<feature type="domain" description="AAA-ATPase-like" evidence="1">
    <location>
        <begin position="4"/>
        <end position="199"/>
    </location>
</feature>
<dbReference type="EMBL" id="JNHM01000012">
    <property type="protein sequence ID" value="KDS55651.1"/>
    <property type="molecule type" value="Genomic_DNA"/>
</dbReference>
<proteinExistence type="predicted"/>
<dbReference type="InterPro" id="IPR018631">
    <property type="entry name" value="AAA-ATPase-like_dom"/>
</dbReference>
<dbReference type="PANTHER" id="PTHR34825">
    <property type="entry name" value="CONSERVED PROTEIN, WITH A WEAK D-GALACTARATE DEHYDRATASE/ALTRONATE HYDROLASE DOMAIN"/>
    <property type="match status" value="1"/>
</dbReference>
<protein>
    <recommendedName>
        <fullName evidence="1">AAA-ATPase-like domain-containing protein</fullName>
    </recommendedName>
</protein>
<dbReference type="SUPFAM" id="SSF52540">
    <property type="entry name" value="P-loop containing nucleoside triphosphate hydrolases"/>
    <property type="match status" value="1"/>
</dbReference>
<accession>A0A069SLU0</accession>
<dbReference type="InterPro" id="IPR012547">
    <property type="entry name" value="PDDEXK_9"/>
</dbReference>
<dbReference type="PANTHER" id="PTHR34825:SF1">
    <property type="entry name" value="AAA-ATPASE-LIKE DOMAIN-CONTAINING PROTEIN"/>
    <property type="match status" value="1"/>
</dbReference>
<sequence length="520" mass="60442">MKYPIGIQTFSRIRENGYVYIDKTALIHQLVSRGSIYFLSRPRRFGKSLMISTLEAYYEGRKELFEGLAIAGLEKDWFQYPVFHIDFNGDNFAKEGVLEAAIEGYLGNWEDMYGKNPNYTTPGTRFIELLRRASEKTGRRAVVLVDEYDKPILDVLDTPLEEENRNTLKAFYSTFKGADKYLQFVMLTGVTKFSQVSVFSGFNQPKDISMDPRYESLCGITQEEMERYFHEPISELAEKDECTYEEMKERLKAQYDGYHFSENMLDIYNPFSILNAFDSLQIRDYWFASGTPTYLVRLLQHSNEQINELVGQYYDASLFADYKADVERPLPMIYQSGYLTIKDYDKYTHSYLLDFPNDEVRRGFLSLLASDYFKVQGVSVSSWLISSVRLLNAGKTAAFRDSLTAFLSGIPYDSHDSTKTPELTEKHFQYTFYLILRLIGVYCLRIEQTQSRGRVDCILETPQYIYIFEFKLDGSADEALRQIEEKGYAQPYLADKRKIVCIGVVFSSQTRTISEWKEVR</sequence>
<dbReference type="RefSeq" id="WP_005848543.1">
    <property type="nucleotide sequence ID" value="NZ_JNHM01000012.1"/>
</dbReference>
<dbReference type="PATRIC" id="fig|1339352.3.peg.916"/>
<evidence type="ECO:0000313" key="2">
    <source>
        <dbReference type="EMBL" id="KDS55651.1"/>
    </source>
</evidence>
<comment type="caution">
    <text evidence="2">The sequence shown here is derived from an EMBL/GenBank/DDBJ whole genome shotgun (WGS) entry which is preliminary data.</text>
</comment>
<dbReference type="InterPro" id="IPR027417">
    <property type="entry name" value="P-loop_NTPase"/>
</dbReference>
<reference evidence="2 3" key="1">
    <citation type="submission" date="2014-04" db="EMBL/GenBank/DDBJ databases">
        <authorList>
            <person name="Sears C."/>
            <person name="Carroll K."/>
            <person name="Sack B.R."/>
            <person name="Qadri F."/>
            <person name="Myers L.L."/>
            <person name="Chung G.-T."/>
            <person name="Escheverria P."/>
            <person name="Fraser C.M."/>
            <person name="Sadzewicz L."/>
            <person name="Shefchek K.A."/>
            <person name="Tallon L."/>
            <person name="Das S.P."/>
            <person name="Daugherty S."/>
            <person name="Mongodin E.F."/>
        </authorList>
    </citation>
    <scope>NUCLEOTIDE SEQUENCE [LARGE SCALE GENOMIC DNA]</scope>
    <source>
        <strain evidence="2 3">3975 RP4</strain>
    </source>
</reference>
<dbReference type="AlphaFoldDB" id="A0A069SLU0"/>
<gene>
    <name evidence="2" type="ORF">M099_0948</name>
</gene>
<name>A0A069SLU0_PHOVU</name>
<evidence type="ECO:0000259" key="1">
    <source>
        <dbReference type="Pfam" id="PF09820"/>
    </source>
</evidence>
<dbReference type="Pfam" id="PF08011">
    <property type="entry name" value="PDDEXK_9"/>
    <property type="match status" value="1"/>
</dbReference>
<dbReference type="Proteomes" id="UP000027661">
    <property type="component" value="Unassembled WGS sequence"/>
</dbReference>
<dbReference type="Pfam" id="PF09820">
    <property type="entry name" value="AAA-ATPase_like"/>
    <property type="match status" value="1"/>
</dbReference>
<organism evidence="2 3">
    <name type="scientific">Phocaeicola vulgatus str. 3975 RP4</name>
    <dbReference type="NCBI Taxonomy" id="1339352"/>
    <lineage>
        <taxon>Bacteria</taxon>
        <taxon>Pseudomonadati</taxon>
        <taxon>Bacteroidota</taxon>
        <taxon>Bacteroidia</taxon>
        <taxon>Bacteroidales</taxon>
        <taxon>Bacteroidaceae</taxon>
        <taxon>Phocaeicola</taxon>
    </lineage>
</organism>